<dbReference type="Proteomes" id="UP000003553">
    <property type="component" value="Unassembled WGS sequence"/>
</dbReference>
<feature type="region of interest" description="Disordered" evidence="1">
    <location>
        <begin position="57"/>
        <end position="77"/>
    </location>
</feature>
<organism evidence="2 3">
    <name type="scientific">Schaalia dentiphila ATCC 17982</name>
    <dbReference type="NCBI Taxonomy" id="411466"/>
    <lineage>
        <taxon>Bacteria</taxon>
        <taxon>Bacillati</taxon>
        <taxon>Actinomycetota</taxon>
        <taxon>Actinomycetes</taxon>
        <taxon>Actinomycetales</taxon>
        <taxon>Actinomycetaceae</taxon>
        <taxon>Schaalia</taxon>
        <taxon>Schaalia dentiphila</taxon>
    </lineage>
</organism>
<evidence type="ECO:0000313" key="3">
    <source>
        <dbReference type="Proteomes" id="UP000003553"/>
    </source>
</evidence>
<evidence type="ECO:0000256" key="1">
    <source>
        <dbReference type="SAM" id="MobiDB-lite"/>
    </source>
</evidence>
<gene>
    <name evidence="2" type="ORF">ACTODO_00485</name>
</gene>
<proteinExistence type="predicted"/>
<sequence length="77" mass="8434">MGLVSESHGVFGPSNGEQHCCATCNRRSWGGETSSSEMELRPHIRCSISRRWVNGRLPSHSRGRGGVGRSSRPLWVG</sequence>
<dbReference type="AlphaFoldDB" id="A7BA28"/>
<dbReference type="HOGENOM" id="CLU_2630170_0_0_11"/>
<reference evidence="2" key="2">
    <citation type="submission" date="2015-05" db="EMBL/GenBank/DDBJ databases">
        <title>Draft genome sequence of Actinomyces odontolyticus (ATCC 17982).</title>
        <authorList>
            <person name="Sudarsanam P."/>
            <person name="Ley R."/>
            <person name="Guruge J."/>
            <person name="Turnbaugh P.J."/>
            <person name="Mahowald M."/>
            <person name="Liep D."/>
            <person name="Gordon J."/>
        </authorList>
    </citation>
    <scope>NUCLEOTIDE SEQUENCE</scope>
    <source>
        <strain evidence="2">ATCC 17982</strain>
    </source>
</reference>
<name>A7BA28_9ACTO</name>
<keyword evidence="3" id="KW-1185">Reference proteome</keyword>
<evidence type="ECO:0000313" key="2">
    <source>
        <dbReference type="EMBL" id="EDN80053.1"/>
    </source>
</evidence>
<dbReference type="EMBL" id="AAYI02000004">
    <property type="protein sequence ID" value="EDN80053.1"/>
    <property type="molecule type" value="Genomic_DNA"/>
</dbReference>
<accession>A7BA28</accession>
<comment type="caution">
    <text evidence="2">The sequence shown here is derived from an EMBL/GenBank/DDBJ whole genome shotgun (WGS) entry which is preliminary data.</text>
</comment>
<reference evidence="2" key="1">
    <citation type="submission" date="2007-04" db="EMBL/GenBank/DDBJ databases">
        <authorList>
            <person name="Fulton L."/>
            <person name="Clifton S."/>
            <person name="Fulton B."/>
            <person name="Xu J."/>
            <person name="Minx P."/>
            <person name="Pepin K.H."/>
            <person name="Johnson M."/>
            <person name="Thiruvilangam P."/>
            <person name="Bhonagiri V."/>
            <person name="Nash W.E."/>
            <person name="Mardis E.R."/>
            <person name="Wilson R.K."/>
        </authorList>
    </citation>
    <scope>NUCLEOTIDE SEQUENCE [LARGE SCALE GENOMIC DNA]</scope>
    <source>
        <strain evidence="2">ATCC 17982</strain>
    </source>
</reference>
<protein>
    <submittedName>
        <fullName evidence="2">Uncharacterized protein</fullName>
    </submittedName>
</protein>